<comment type="subcellular location">
    <subcellularLocation>
        <location evidence="1">Secreted</location>
    </subcellularLocation>
</comment>
<reference evidence="10" key="1">
    <citation type="submission" date="2025-08" db="UniProtKB">
        <authorList>
            <consortium name="RefSeq"/>
        </authorList>
    </citation>
    <scope>IDENTIFICATION</scope>
    <source>
        <tissue evidence="10">Sperm</tissue>
    </source>
</reference>
<comment type="caution">
    <text evidence="4">Lacks conserved residue(s) required for the propagation of feature annotation.</text>
</comment>
<dbReference type="Pfam" id="PF00151">
    <property type="entry name" value="Lipase"/>
    <property type="match status" value="2"/>
</dbReference>
<dbReference type="PANTHER" id="PTHR11610">
    <property type="entry name" value="LIPASE"/>
    <property type="match status" value="1"/>
</dbReference>
<accession>A0AAJ7WKH7</accession>
<dbReference type="InterPro" id="IPR000734">
    <property type="entry name" value="TAG_lipase"/>
</dbReference>
<dbReference type="RefSeq" id="XP_032800827.1">
    <property type="nucleotide sequence ID" value="XM_032944936.1"/>
</dbReference>
<feature type="region of interest" description="Disordered" evidence="6">
    <location>
        <begin position="307"/>
        <end position="330"/>
    </location>
</feature>
<dbReference type="InterPro" id="IPR036392">
    <property type="entry name" value="PLAT/LH2_dom_sf"/>
</dbReference>
<dbReference type="InterPro" id="IPR029058">
    <property type="entry name" value="AB_hydrolase_fold"/>
</dbReference>
<feature type="chain" id="PRO_5042533917" evidence="7">
    <location>
        <begin position="22"/>
        <end position="569"/>
    </location>
</feature>
<dbReference type="Proteomes" id="UP001318040">
    <property type="component" value="Unplaced"/>
</dbReference>
<dbReference type="AlphaFoldDB" id="A0AAJ7WKH7"/>
<evidence type="ECO:0000313" key="9">
    <source>
        <dbReference type="Proteomes" id="UP001318040"/>
    </source>
</evidence>
<evidence type="ECO:0000313" key="10">
    <source>
        <dbReference type="RefSeq" id="XP_032800827.1"/>
    </source>
</evidence>
<evidence type="ECO:0000259" key="8">
    <source>
        <dbReference type="PROSITE" id="PS50095"/>
    </source>
</evidence>
<dbReference type="Gene3D" id="2.60.60.20">
    <property type="entry name" value="PLAT/LH2 domain"/>
    <property type="match status" value="1"/>
</dbReference>
<evidence type="ECO:0000256" key="1">
    <source>
        <dbReference type="ARBA" id="ARBA00004613"/>
    </source>
</evidence>
<keyword evidence="7" id="KW-0732">Signal</keyword>
<dbReference type="PROSITE" id="PS50095">
    <property type="entry name" value="PLAT"/>
    <property type="match status" value="1"/>
</dbReference>
<feature type="domain" description="PLAT" evidence="8">
    <location>
        <begin position="395"/>
        <end position="549"/>
    </location>
</feature>
<organism evidence="9 10">
    <name type="scientific">Petromyzon marinus</name>
    <name type="common">Sea lamprey</name>
    <dbReference type="NCBI Taxonomy" id="7757"/>
    <lineage>
        <taxon>Eukaryota</taxon>
        <taxon>Metazoa</taxon>
        <taxon>Chordata</taxon>
        <taxon>Craniata</taxon>
        <taxon>Vertebrata</taxon>
        <taxon>Cyclostomata</taxon>
        <taxon>Hyperoartia</taxon>
        <taxon>Petromyzontiformes</taxon>
        <taxon>Petromyzontidae</taxon>
        <taxon>Petromyzon</taxon>
    </lineage>
</organism>
<dbReference type="InterPro" id="IPR001024">
    <property type="entry name" value="PLAT/LH2_dom"/>
</dbReference>
<dbReference type="GO" id="GO:0016042">
    <property type="term" value="P:lipid catabolic process"/>
    <property type="evidence" value="ECO:0007669"/>
    <property type="project" value="TreeGrafter"/>
</dbReference>
<dbReference type="SUPFAM" id="SSF49723">
    <property type="entry name" value="Lipase/lipooxygenase domain (PLAT/LH2 domain)"/>
    <property type="match status" value="1"/>
</dbReference>
<evidence type="ECO:0000256" key="4">
    <source>
        <dbReference type="PROSITE-ProRule" id="PRU00152"/>
    </source>
</evidence>
<evidence type="ECO:0000256" key="7">
    <source>
        <dbReference type="SAM" id="SignalP"/>
    </source>
</evidence>
<keyword evidence="3" id="KW-0964">Secreted</keyword>
<evidence type="ECO:0000256" key="2">
    <source>
        <dbReference type="ARBA" id="ARBA00010701"/>
    </source>
</evidence>
<evidence type="ECO:0000256" key="6">
    <source>
        <dbReference type="SAM" id="MobiDB-lite"/>
    </source>
</evidence>
<dbReference type="PRINTS" id="PR00821">
    <property type="entry name" value="TAGLIPASE"/>
</dbReference>
<dbReference type="PANTHER" id="PTHR11610:SF13">
    <property type="entry name" value="ENDOTHELIAL LIPASE"/>
    <property type="match status" value="1"/>
</dbReference>
<evidence type="ECO:0000256" key="5">
    <source>
        <dbReference type="RuleBase" id="RU004262"/>
    </source>
</evidence>
<dbReference type="InterPro" id="IPR013818">
    <property type="entry name" value="Lipase"/>
</dbReference>
<dbReference type="Gene3D" id="3.40.50.1820">
    <property type="entry name" value="alpha/beta hydrolase"/>
    <property type="match status" value="1"/>
</dbReference>
<sequence length="569" mass="62559">MRVTWWCYSCMLVVVVSRAAASGNVTAGPSILSHEDISLPGHVSVWVRTEGADVEDPGCHVPHITDVTQLRRCGFNSSARSFLVIHGWSMMPLLDTWVGPLTQALLAQRPRYNVLVLDWLELASARYGEAVKRARRVGRAIAVMVESVEEVTDHGAERWHLIGYSLGAHVAGFAGHHVGGGRIGRITGLDPAGPSFETSPWPGGRLSRGDASHVEVVHTHTALGLAPSLGLSLGSNLGFSIGIRAALGHDDFYPNGGYTQPGCDLDNAIASVQRMGIVGLAESAKCEHERSVHIFTSSLLLRLSHHHHHDHDHDEEVEEEELTRRRSRGLSSGGGVLTGFLCSSAQAFDEGRCVSCSGRRCQGLGQRSLRSARHVSQNPRTLFLRTTSSAPFKVYHYQVRVHLSGHWASVGGSGEVTPSLRLSLHGSLGSAVNLPLNLNGSLVENSTRWFLVDSPHALGDLHRVHLAWHRPPTWTDLWAQLYTLVPWESGSGEEGGQAGRAGPTYLHPQRLMVRKVRVKSAETQIRYAFCTRDYLHVELRPEAEVTLHACPEGWVHKRDVLRMRRLRKR</sequence>
<dbReference type="SUPFAM" id="SSF53474">
    <property type="entry name" value="alpha/beta-Hydrolases"/>
    <property type="match status" value="1"/>
</dbReference>
<protein>
    <submittedName>
        <fullName evidence="10">Endothelial lipase-like</fullName>
    </submittedName>
</protein>
<feature type="signal peptide" evidence="7">
    <location>
        <begin position="1"/>
        <end position="21"/>
    </location>
</feature>
<dbReference type="GO" id="GO:0016298">
    <property type="term" value="F:lipase activity"/>
    <property type="evidence" value="ECO:0007669"/>
    <property type="project" value="InterPro"/>
</dbReference>
<dbReference type="KEGG" id="pmrn:116937820"/>
<dbReference type="GO" id="GO:0005615">
    <property type="term" value="C:extracellular space"/>
    <property type="evidence" value="ECO:0007669"/>
    <property type="project" value="TreeGrafter"/>
</dbReference>
<gene>
    <name evidence="10" type="primary">LOC116937820</name>
</gene>
<proteinExistence type="inferred from homology"/>
<evidence type="ECO:0000256" key="3">
    <source>
        <dbReference type="ARBA" id="ARBA00022525"/>
    </source>
</evidence>
<dbReference type="Pfam" id="PF01477">
    <property type="entry name" value="PLAT"/>
    <property type="match status" value="1"/>
</dbReference>
<comment type="similarity">
    <text evidence="2 5">Belongs to the AB hydrolase superfamily. Lipase family.</text>
</comment>
<keyword evidence="9" id="KW-1185">Reference proteome</keyword>
<name>A0AAJ7WKH7_PETMA</name>